<dbReference type="Proteomes" id="UP000320672">
    <property type="component" value="Chromosome"/>
</dbReference>
<keyword evidence="3" id="KW-1185">Reference proteome</keyword>
<dbReference type="KEGG" id="rml:FF011L_31090"/>
<feature type="compositionally biased region" description="Acidic residues" evidence="1">
    <location>
        <begin position="318"/>
        <end position="327"/>
    </location>
</feature>
<dbReference type="OrthoDB" id="264328at2"/>
<feature type="compositionally biased region" description="Low complexity" evidence="1">
    <location>
        <begin position="71"/>
        <end position="80"/>
    </location>
</feature>
<dbReference type="RefSeq" id="WP_145352378.1">
    <property type="nucleotide sequence ID" value="NZ_CP036262.1"/>
</dbReference>
<name>A0A517MHG4_9BACT</name>
<dbReference type="EMBL" id="CP036262">
    <property type="protein sequence ID" value="QDS94330.1"/>
    <property type="molecule type" value="Genomic_DNA"/>
</dbReference>
<evidence type="ECO:0000313" key="2">
    <source>
        <dbReference type="EMBL" id="QDS94330.1"/>
    </source>
</evidence>
<proteinExistence type="predicted"/>
<evidence type="ECO:0000313" key="3">
    <source>
        <dbReference type="Proteomes" id="UP000320672"/>
    </source>
</evidence>
<reference evidence="2 3" key="1">
    <citation type="submission" date="2019-02" db="EMBL/GenBank/DDBJ databases">
        <title>Deep-cultivation of Planctomycetes and their phenomic and genomic characterization uncovers novel biology.</title>
        <authorList>
            <person name="Wiegand S."/>
            <person name="Jogler M."/>
            <person name="Boedeker C."/>
            <person name="Pinto D."/>
            <person name="Vollmers J."/>
            <person name="Rivas-Marin E."/>
            <person name="Kohn T."/>
            <person name="Peeters S.H."/>
            <person name="Heuer A."/>
            <person name="Rast P."/>
            <person name="Oberbeckmann S."/>
            <person name="Bunk B."/>
            <person name="Jeske O."/>
            <person name="Meyerdierks A."/>
            <person name="Storesund J.E."/>
            <person name="Kallscheuer N."/>
            <person name="Luecker S."/>
            <person name="Lage O.M."/>
            <person name="Pohl T."/>
            <person name="Merkel B.J."/>
            <person name="Hornburger P."/>
            <person name="Mueller R.-W."/>
            <person name="Bruemmer F."/>
            <person name="Labrenz M."/>
            <person name="Spormann A.M."/>
            <person name="Op den Camp H."/>
            <person name="Overmann J."/>
            <person name="Amann R."/>
            <person name="Jetten M.S.M."/>
            <person name="Mascher T."/>
            <person name="Medema M.H."/>
            <person name="Devos D.P."/>
            <person name="Kaster A.-K."/>
            <person name="Ovreas L."/>
            <person name="Rohde M."/>
            <person name="Galperin M.Y."/>
            <person name="Jogler C."/>
        </authorList>
    </citation>
    <scope>NUCLEOTIDE SEQUENCE [LARGE SCALE GENOMIC DNA]</scope>
    <source>
        <strain evidence="2 3">FF011L</strain>
    </source>
</reference>
<feature type="compositionally biased region" description="Low complexity" evidence="1">
    <location>
        <begin position="1"/>
        <end position="43"/>
    </location>
</feature>
<feature type="region of interest" description="Disordered" evidence="1">
    <location>
        <begin position="1"/>
        <end position="108"/>
    </location>
</feature>
<organism evidence="2 3">
    <name type="scientific">Roseimaritima multifibrata</name>
    <dbReference type="NCBI Taxonomy" id="1930274"/>
    <lineage>
        <taxon>Bacteria</taxon>
        <taxon>Pseudomonadati</taxon>
        <taxon>Planctomycetota</taxon>
        <taxon>Planctomycetia</taxon>
        <taxon>Pirellulales</taxon>
        <taxon>Pirellulaceae</taxon>
        <taxon>Roseimaritima</taxon>
    </lineage>
</organism>
<gene>
    <name evidence="2" type="ORF">FF011L_31090</name>
</gene>
<dbReference type="AlphaFoldDB" id="A0A517MHG4"/>
<evidence type="ECO:0000256" key="1">
    <source>
        <dbReference type="SAM" id="MobiDB-lite"/>
    </source>
</evidence>
<feature type="region of interest" description="Disordered" evidence="1">
    <location>
        <begin position="268"/>
        <end position="331"/>
    </location>
</feature>
<accession>A0A517MHG4</accession>
<feature type="compositionally biased region" description="Polar residues" evidence="1">
    <location>
        <begin position="85"/>
        <end position="101"/>
    </location>
</feature>
<sequence>MPSPSESESTSPSAPPRETTSEAMPEEPQQAPAVPQEVVPSQEDAVSEGVVETQEVNDSPAAETAAEFQSEAAVATVTAEEMQEESSPVESDASQPANESGSETDEERTEFVAAFDDSVDEAQFDATSEPFVGQWQQLVSSTNWEKGRIISEWRGALLEAGAHPTEYSDEAWARRAGGVTSPHVGRLRRVHDRFEKEHSKYPGLFWSHFLAALDWEDAPLWLEGAMRSGWSVSQLRDQRWQANGGDADKQPKAEEYVDADEDDDVIMPAQGGGRPEHEKGEPGDITAGPTFEGPDFGEEDDMPARGGSDPAGSTMVADEAEGGESVEEGERIQPFRNLPELPDDLRDAVESLKLAILRHKATKWEAVEAEDVVRYLTGLRMLVEARTE</sequence>
<protein>
    <submittedName>
        <fullName evidence="2">Uncharacterized protein</fullName>
    </submittedName>
</protein>